<evidence type="ECO:0000256" key="9">
    <source>
        <dbReference type="SAM" id="MobiDB-lite"/>
    </source>
</evidence>
<dbReference type="GO" id="GO:0005524">
    <property type="term" value="F:ATP binding"/>
    <property type="evidence" value="ECO:0007669"/>
    <property type="project" value="UniProtKB-KW"/>
</dbReference>
<feature type="transmembrane region" description="Helical" evidence="10">
    <location>
        <begin position="1224"/>
        <end position="1243"/>
    </location>
</feature>
<dbReference type="OrthoDB" id="245989at2759"/>
<evidence type="ECO:0000256" key="8">
    <source>
        <dbReference type="ARBA" id="ARBA00023136"/>
    </source>
</evidence>
<keyword evidence="7 10" id="KW-1133">Transmembrane helix</keyword>
<evidence type="ECO:0000256" key="4">
    <source>
        <dbReference type="ARBA" id="ARBA00022692"/>
    </source>
</evidence>
<feature type="transmembrane region" description="Helical" evidence="10">
    <location>
        <begin position="1108"/>
        <end position="1125"/>
    </location>
</feature>
<evidence type="ECO:0000313" key="12">
    <source>
        <dbReference type="EMBL" id="KUJ23287.1"/>
    </source>
</evidence>
<gene>
    <name evidence="12" type="ORF">LY89DRAFT_777066</name>
</gene>
<dbReference type="InterPro" id="IPR010929">
    <property type="entry name" value="PDR_CDR_ABC"/>
</dbReference>
<keyword evidence="8 10" id="KW-0472">Membrane</keyword>
<feature type="domain" description="ABC transporter" evidence="11">
    <location>
        <begin position="745"/>
        <end position="994"/>
    </location>
</feature>
<evidence type="ECO:0000256" key="5">
    <source>
        <dbReference type="ARBA" id="ARBA00022741"/>
    </source>
</evidence>
<dbReference type="Proteomes" id="UP000070700">
    <property type="component" value="Unassembled WGS sequence"/>
</dbReference>
<evidence type="ECO:0000256" key="1">
    <source>
        <dbReference type="ARBA" id="ARBA00004141"/>
    </source>
</evidence>
<dbReference type="InterPro" id="IPR043926">
    <property type="entry name" value="ABCG_dom"/>
</dbReference>
<dbReference type="Pfam" id="PF01061">
    <property type="entry name" value="ABC2_membrane"/>
    <property type="match status" value="2"/>
</dbReference>
<sequence length="1381" mass="154420">MRGNSEKTVGLASSGDPGQDPLSSAVDEYLGLVNHDAHTYQLGSGNTEKRIAVFRHIKVWSRDSQLEFLETVANIFMQPVILARKVLSHRKPSKKVILQGIDGFIHEGEILLVLGRPGSGCTTLLKTLAGSTETYHGWSGIVCYFGLPVSILREHYRGVLVYNAEGDVHFPYLTVLRTLSFAVKTKTPPSDMNHSQRRRKIDVVTNALLKIFGLEATRTTMLGNEFINGVSGGERKWVSLAEVMSTNAKISLWDNSTQGLDATTSLRFGKALQTYVKSGHNIAIAALSPFSTKDDKYSLVPLLRLKNFSKAWAFVWSDRQSLSEFLISVTDPSVRVTKEGWEQKVPRTVEDWERCWRDSACYMRLQKALDGQFNTGHEVIEAKEGSPLASYAQLRRRNPYVLSWAAQLTTTLQRAFIRLAGDKPFLGASIIGPTFISLIFGSAFYNSADNTTGFFSRQGVLFFSLLFNSVQTMVEISSQFAQRPIVKKQSGFAMYHASIDAIASLISIYPLKLIGVSLFNIVLYFMANLKREPAAFFVFELFTYTMVLIMASLFRLIAALTKHEAIATSIGGVFILPLVIYTGYIIPKPSMHPWFKWITYINPLSYAFEGLMANEFHDRLVPCSHMVPSGPAYPNISPQNQVCPVTGATPGSSVVSRDHYIDASFEYTYSHLWRNYGILLAFFVGLVVAYGLVVEFVPQVEKGRGDVLIFLRRKKHTALEKNPPLPSGVTPTTSRLPTLNDLPIARVEQECFTWDKLEYQIPIRGGAKTLLTDIQGYVKPGTMTALMGESGAGKTTLLNVLAQRIHFGSVHGSIMMNGLRPDFNFARTTGYVESQDVHLSEFTVRATLSFSAQLRQPQHISDEVKNEYVEEIIEMLDMGEFADAVVGVPGSGLSLEQRKRMTVGVELVAKPSLLFLDEPTSGLDSQSSFAIVKCLRKLANSGQALICTIHQPSSALFEQFDRLLLLQKGGRCVYFGDIGSNSKTVISYFEGNGARKCVAKTNAGEYVLTATEAKDRKNWADIWQKSNEAHIVEKEASPTTVKAHKSRGKDTTSYLHQYRLVQRRSFQWYWRSPVYIRGKIILNIVAGLFLGFTFYQQNNSAQGLQNKMFATFASVILSAPLMNQLQPRFFKVRALFVSREEPARMYHWSIFIFTTVITEITANLLTGTLFFLPWYFVVGFENDMVNAPSRGIYQWILFLMFETWLSTFGQLLAAIAPTEQTAPLFIPMLFVFVALFCGVLQPLSQLPLFWHWVHYASPFTWLIDGLFSNILHLTTVTCSPSEINIFQPPANKTCGSFIAPFLTYGAGAIYNPSATKDCEYCRYGTGDEYLGTLDMSWGGRWRNFGVLWVYVVFNVGALLLVTGIPRWVRGWRGARVGAGNG</sequence>
<dbReference type="CDD" id="cd03232">
    <property type="entry name" value="ABCG_PDR_domain2"/>
    <property type="match status" value="1"/>
</dbReference>
<feature type="region of interest" description="Disordered" evidence="9">
    <location>
        <begin position="1"/>
        <end position="21"/>
    </location>
</feature>
<protein>
    <recommendedName>
        <fullName evidence="11">ABC transporter domain-containing protein</fullName>
    </recommendedName>
</protein>
<reference evidence="12 13" key="1">
    <citation type="submission" date="2015-10" db="EMBL/GenBank/DDBJ databases">
        <title>Full genome of DAOMC 229536 Phialocephala scopiformis, a fungal endophyte of spruce producing the potent anti-insectan compound rugulosin.</title>
        <authorList>
            <consortium name="DOE Joint Genome Institute"/>
            <person name="Walker A.K."/>
            <person name="Frasz S.L."/>
            <person name="Seifert K.A."/>
            <person name="Miller J.D."/>
            <person name="Mondo S.J."/>
            <person name="Labutti K."/>
            <person name="Lipzen A."/>
            <person name="Dockter R."/>
            <person name="Kennedy M."/>
            <person name="Grigoriev I.V."/>
            <person name="Spatafora J.W."/>
        </authorList>
    </citation>
    <scope>NUCLEOTIDE SEQUENCE [LARGE SCALE GENOMIC DNA]</scope>
    <source>
        <strain evidence="12 13">CBS 120377</strain>
    </source>
</reference>
<dbReference type="InterPro" id="IPR013525">
    <property type="entry name" value="ABC2_TM"/>
</dbReference>
<feature type="transmembrane region" description="Helical" evidence="10">
    <location>
        <begin position="533"/>
        <end position="554"/>
    </location>
</feature>
<dbReference type="RefSeq" id="XP_018077642.1">
    <property type="nucleotide sequence ID" value="XM_018222104.1"/>
</dbReference>
<feature type="transmembrane region" description="Helical" evidence="10">
    <location>
        <begin position="1345"/>
        <end position="1365"/>
    </location>
</feature>
<dbReference type="PROSITE" id="PS50893">
    <property type="entry name" value="ABC_TRANSPORTER_2"/>
    <property type="match status" value="2"/>
</dbReference>
<proteinExistence type="inferred from homology"/>
<feature type="transmembrane region" description="Helical" evidence="10">
    <location>
        <begin position="566"/>
        <end position="586"/>
    </location>
</feature>
<feature type="transmembrane region" description="Helical" evidence="10">
    <location>
        <begin position="1146"/>
        <end position="1172"/>
    </location>
</feature>
<dbReference type="KEGG" id="psco:LY89DRAFT_777066"/>
<dbReference type="GO" id="GO:0016020">
    <property type="term" value="C:membrane"/>
    <property type="evidence" value="ECO:0007669"/>
    <property type="project" value="UniProtKB-SubCell"/>
</dbReference>
<feature type="transmembrane region" description="Helical" evidence="10">
    <location>
        <begin position="1074"/>
        <end position="1096"/>
    </location>
</feature>
<dbReference type="InterPro" id="IPR003593">
    <property type="entry name" value="AAA+_ATPase"/>
</dbReference>
<dbReference type="GO" id="GO:0140359">
    <property type="term" value="F:ABC-type transporter activity"/>
    <property type="evidence" value="ECO:0007669"/>
    <property type="project" value="InterPro"/>
</dbReference>
<feature type="transmembrane region" description="Helical" evidence="10">
    <location>
        <begin position="425"/>
        <end position="448"/>
    </location>
</feature>
<keyword evidence="6" id="KW-0067">ATP-binding</keyword>
<name>A0A194XUA3_MOLSC</name>
<feature type="transmembrane region" description="Helical" evidence="10">
    <location>
        <begin position="676"/>
        <end position="697"/>
    </location>
</feature>
<keyword evidence="4 10" id="KW-0812">Transmembrane</keyword>
<dbReference type="Pfam" id="PF19055">
    <property type="entry name" value="ABC2_membrane_7"/>
    <property type="match status" value="1"/>
</dbReference>
<dbReference type="InterPro" id="IPR003439">
    <property type="entry name" value="ABC_transporter-like_ATP-bd"/>
</dbReference>
<comment type="similarity">
    <text evidence="2">Belongs to the ABC transporter superfamily. ABCG family. PDR (TC 3.A.1.205) subfamily.</text>
</comment>
<evidence type="ECO:0000256" key="6">
    <source>
        <dbReference type="ARBA" id="ARBA00022840"/>
    </source>
</evidence>
<dbReference type="SMART" id="SM00382">
    <property type="entry name" value="AAA"/>
    <property type="match status" value="2"/>
</dbReference>
<feature type="transmembrane region" description="Helical" evidence="10">
    <location>
        <begin position="502"/>
        <end position="527"/>
    </location>
</feature>
<evidence type="ECO:0000313" key="13">
    <source>
        <dbReference type="Proteomes" id="UP000070700"/>
    </source>
</evidence>
<keyword evidence="13" id="KW-1185">Reference proteome</keyword>
<comment type="subcellular location">
    <subcellularLocation>
        <location evidence="1">Membrane</location>
        <topology evidence="1">Multi-pass membrane protein</topology>
    </subcellularLocation>
</comment>
<dbReference type="Gene3D" id="3.40.50.300">
    <property type="entry name" value="P-loop containing nucleotide triphosphate hydrolases"/>
    <property type="match status" value="2"/>
</dbReference>
<evidence type="ECO:0000259" key="11">
    <source>
        <dbReference type="PROSITE" id="PS50893"/>
    </source>
</evidence>
<keyword evidence="5" id="KW-0547">Nucleotide-binding</keyword>
<dbReference type="EMBL" id="KQ947405">
    <property type="protein sequence ID" value="KUJ23287.1"/>
    <property type="molecule type" value="Genomic_DNA"/>
</dbReference>
<organism evidence="12 13">
    <name type="scientific">Mollisia scopiformis</name>
    <name type="common">Conifer needle endophyte fungus</name>
    <name type="synonym">Phialocephala scopiformis</name>
    <dbReference type="NCBI Taxonomy" id="149040"/>
    <lineage>
        <taxon>Eukaryota</taxon>
        <taxon>Fungi</taxon>
        <taxon>Dikarya</taxon>
        <taxon>Ascomycota</taxon>
        <taxon>Pezizomycotina</taxon>
        <taxon>Leotiomycetes</taxon>
        <taxon>Helotiales</taxon>
        <taxon>Mollisiaceae</taxon>
        <taxon>Mollisia</taxon>
    </lineage>
</organism>
<dbReference type="Pfam" id="PF00005">
    <property type="entry name" value="ABC_tran"/>
    <property type="match status" value="2"/>
</dbReference>
<evidence type="ECO:0000256" key="7">
    <source>
        <dbReference type="ARBA" id="ARBA00022989"/>
    </source>
</evidence>
<dbReference type="Pfam" id="PF06422">
    <property type="entry name" value="PDR_CDR"/>
    <property type="match status" value="2"/>
</dbReference>
<feature type="transmembrane region" description="Helical" evidence="10">
    <location>
        <begin position="1192"/>
        <end position="1212"/>
    </location>
</feature>
<accession>A0A194XUA3</accession>
<evidence type="ECO:0000256" key="2">
    <source>
        <dbReference type="ARBA" id="ARBA00006012"/>
    </source>
</evidence>
<dbReference type="SUPFAM" id="SSF52540">
    <property type="entry name" value="P-loop containing nucleoside triphosphate hydrolases"/>
    <property type="match status" value="2"/>
</dbReference>
<dbReference type="InterPro" id="IPR027417">
    <property type="entry name" value="P-loop_NTPase"/>
</dbReference>
<keyword evidence="3" id="KW-0813">Transport</keyword>
<dbReference type="PANTHER" id="PTHR19241">
    <property type="entry name" value="ATP-BINDING CASSETTE TRANSPORTER"/>
    <property type="match status" value="1"/>
</dbReference>
<dbReference type="InParanoid" id="A0A194XUA3"/>
<dbReference type="FunFam" id="3.40.50.300:FF:000054">
    <property type="entry name" value="ABC multidrug transporter atrF"/>
    <property type="match status" value="1"/>
</dbReference>
<dbReference type="GeneID" id="28831830"/>
<feature type="domain" description="ABC transporter" evidence="11">
    <location>
        <begin position="81"/>
        <end position="329"/>
    </location>
</feature>
<dbReference type="GO" id="GO:0016887">
    <property type="term" value="F:ATP hydrolysis activity"/>
    <property type="evidence" value="ECO:0007669"/>
    <property type="project" value="InterPro"/>
</dbReference>
<evidence type="ECO:0000256" key="3">
    <source>
        <dbReference type="ARBA" id="ARBA00022448"/>
    </source>
</evidence>
<dbReference type="InterPro" id="IPR034003">
    <property type="entry name" value="ABCG_PDR_2"/>
</dbReference>
<evidence type="ECO:0000256" key="10">
    <source>
        <dbReference type="SAM" id="Phobius"/>
    </source>
</evidence>